<reference evidence="2" key="1">
    <citation type="submission" date="2021-03" db="EMBL/GenBank/DDBJ databases">
        <title>Draft genome sequence of rust myrtle Austropuccinia psidii MF-1, a brazilian biotype.</title>
        <authorList>
            <person name="Quecine M.C."/>
            <person name="Pachon D.M.R."/>
            <person name="Bonatelli M.L."/>
            <person name="Correr F.H."/>
            <person name="Franceschini L.M."/>
            <person name="Leite T.F."/>
            <person name="Margarido G.R.A."/>
            <person name="Almeida C.A."/>
            <person name="Ferrarezi J.A."/>
            <person name="Labate C.A."/>
        </authorList>
    </citation>
    <scope>NUCLEOTIDE SEQUENCE</scope>
    <source>
        <strain evidence="2">MF-1</strain>
    </source>
</reference>
<dbReference type="Proteomes" id="UP000765509">
    <property type="component" value="Unassembled WGS sequence"/>
</dbReference>
<protein>
    <submittedName>
        <fullName evidence="2">Uncharacterized protein</fullName>
    </submittedName>
</protein>
<comment type="caution">
    <text evidence="2">The sequence shown here is derived from an EMBL/GenBank/DDBJ whole genome shotgun (WGS) entry which is preliminary data.</text>
</comment>
<feature type="region of interest" description="Disordered" evidence="1">
    <location>
        <begin position="87"/>
        <end position="138"/>
    </location>
</feature>
<feature type="compositionally biased region" description="Basic and acidic residues" evidence="1">
    <location>
        <begin position="109"/>
        <end position="119"/>
    </location>
</feature>
<gene>
    <name evidence="2" type="ORF">O181_083066</name>
</gene>
<evidence type="ECO:0000313" key="3">
    <source>
        <dbReference type="Proteomes" id="UP000765509"/>
    </source>
</evidence>
<proteinExistence type="predicted"/>
<dbReference type="AlphaFoldDB" id="A0A9Q3FTV6"/>
<evidence type="ECO:0000313" key="2">
    <source>
        <dbReference type="EMBL" id="MBW0543351.1"/>
    </source>
</evidence>
<evidence type="ECO:0000256" key="1">
    <source>
        <dbReference type="SAM" id="MobiDB-lite"/>
    </source>
</evidence>
<name>A0A9Q3FTV6_9BASI</name>
<dbReference type="EMBL" id="AVOT02048110">
    <property type="protein sequence ID" value="MBW0543351.1"/>
    <property type="molecule type" value="Genomic_DNA"/>
</dbReference>
<keyword evidence="3" id="KW-1185">Reference proteome</keyword>
<feature type="region of interest" description="Disordered" evidence="1">
    <location>
        <begin position="18"/>
        <end position="60"/>
    </location>
</feature>
<feature type="compositionally biased region" description="Basic and acidic residues" evidence="1">
    <location>
        <begin position="27"/>
        <end position="60"/>
    </location>
</feature>
<sequence length="138" mass="16501">MEKRIVSRQGLNFLYPNFQRVPSEGTKSPKDLVRESDKEQKEISKNIIENEKPLSRPEDQKIVEMKKEEKEVSISQVEDWGNWEQQTVSSPTEMLETHESLRQTKKRLAKQESKNKEYSQSKTPYYQEPIMRMRLKKR</sequence>
<accession>A0A9Q3FTV6</accession>
<organism evidence="2 3">
    <name type="scientific">Austropuccinia psidii MF-1</name>
    <dbReference type="NCBI Taxonomy" id="1389203"/>
    <lineage>
        <taxon>Eukaryota</taxon>
        <taxon>Fungi</taxon>
        <taxon>Dikarya</taxon>
        <taxon>Basidiomycota</taxon>
        <taxon>Pucciniomycotina</taxon>
        <taxon>Pucciniomycetes</taxon>
        <taxon>Pucciniales</taxon>
        <taxon>Sphaerophragmiaceae</taxon>
        <taxon>Austropuccinia</taxon>
    </lineage>
</organism>